<dbReference type="RefSeq" id="WP_090438470.1">
    <property type="nucleotide sequence ID" value="NZ_FOHU01000001.1"/>
</dbReference>
<dbReference type="Pfam" id="PF00188">
    <property type="entry name" value="CAP"/>
    <property type="match status" value="1"/>
</dbReference>
<dbReference type="PANTHER" id="PTHR31157:SF1">
    <property type="entry name" value="SCP DOMAIN-CONTAINING PROTEIN"/>
    <property type="match status" value="1"/>
</dbReference>
<keyword evidence="2" id="KW-0732">Signal</keyword>
<feature type="compositionally biased region" description="Polar residues" evidence="1">
    <location>
        <begin position="79"/>
        <end position="89"/>
    </location>
</feature>
<dbReference type="AlphaFoldDB" id="A0A1H9YUK5"/>
<protein>
    <submittedName>
        <fullName evidence="4">Uncharacterized protein, YkwD family</fullName>
    </submittedName>
</protein>
<dbReference type="InterPro" id="IPR014044">
    <property type="entry name" value="CAP_dom"/>
</dbReference>
<dbReference type="EMBL" id="FOHU01000001">
    <property type="protein sequence ID" value="SES72347.1"/>
    <property type="molecule type" value="Genomic_DNA"/>
</dbReference>
<evidence type="ECO:0000313" key="4">
    <source>
        <dbReference type="EMBL" id="SES72347.1"/>
    </source>
</evidence>
<proteinExistence type="predicted"/>
<organism evidence="4 5">
    <name type="scientific">Natronincola peptidivorans</name>
    <dbReference type="NCBI Taxonomy" id="426128"/>
    <lineage>
        <taxon>Bacteria</taxon>
        <taxon>Bacillati</taxon>
        <taxon>Bacillota</taxon>
        <taxon>Clostridia</taxon>
        <taxon>Peptostreptococcales</taxon>
        <taxon>Natronincolaceae</taxon>
        <taxon>Natronincola</taxon>
    </lineage>
</organism>
<sequence>MNKQKTLKKIVVPVLTTALLFSTVVVASASTGNVSINNVQIRTSYNITTTTTFNNGFRFNITRFQQTPQNYNFNYRLINTTPDNNVPSNPTQEETPVVEQPVQPEPAPVQPEPAPVQPEPTPVQPEPTPVQPQPTPPTENTSNARHALTAAEIEMVEYVNQARSQAGLRPLAIDVDLSYVARVKSKDMQDNNYFSHTSPTYGSPFDMMRNFGIQYRAAAENIAINSSVRGAHNAFMNSEGHRNNIMNPNFTHIGIGIENRHYTQMFITK</sequence>
<name>A0A1H9YUK5_9FIRM</name>
<dbReference type="SUPFAM" id="SSF55797">
    <property type="entry name" value="PR-1-like"/>
    <property type="match status" value="1"/>
</dbReference>
<dbReference type="InterPro" id="IPR035940">
    <property type="entry name" value="CAP_sf"/>
</dbReference>
<evidence type="ECO:0000313" key="5">
    <source>
        <dbReference type="Proteomes" id="UP000199568"/>
    </source>
</evidence>
<evidence type="ECO:0000259" key="3">
    <source>
        <dbReference type="Pfam" id="PF00188"/>
    </source>
</evidence>
<feature type="region of interest" description="Disordered" evidence="1">
    <location>
        <begin position="79"/>
        <end position="142"/>
    </location>
</feature>
<reference evidence="4 5" key="1">
    <citation type="submission" date="2016-10" db="EMBL/GenBank/DDBJ databases">
        <authorList>
            <person name="de Groot N.N."/>
        </authorList>
    </citation>
    <scope>NUCLEOTIDE SEQUENCE [LARGE SCALE GENOMIC DNA]</scope>
    <source>
        <strain evidence="4 5">DSM 18979</strain>
    </source>
</reference>
<evidence type="ECO:0000256" key="2">
    <source>
        <dbReference type="SAM" id="SignalP"/>
    </source>
</evidence>
<dbReference type="Gene3D" id="3.40.33.10">
    <property type="entry name" value="CAP"/>
    <property type="match status" value="1"/>
</dbReference>
<feature type="domain" description="SCP" evidence="3">
    <location>
        <begin position="156"/>
        <end position="259"/>
    </location>
</feature>
<feature type="signal peptide" evidence="2">
    <location>
        <begin position="1"/>
        <end position="27"/>
    </location>
</feature>
<feature type="chain" id="PRO_5038509181" evidence="2">
    <location>
        <begin position="28"/>
        <end position="269"/>
    </location>
</feature>
<feature type="compositionally biased region" description="Pro residues" evidence="1">
    <location>
        <begin position="103"/>
        <end position="137"/>
    </location>
</feature>
<dbReference type="Proteomes" id="UP000199568">
    <property type="component" value="Unassembled WGS sequence"/>
</dbReference>
<feature type="compositionally biased region" description="Low complexity" evidence="1">
    <location>
        <begin position="90"/>
        <end position="102"/>
    </location>
</feature>
<evidence type="ECO:0000256" key="1">
    <source>
        <dbReference type="SAM" id="MobiDB-lite"/>
    </source>
</evidence>
<dbReference type="OrthoDB" id="9783944at2"/>
<dbReference type="STRING" id="426128.SAMN05660297_00395"/>
<keyword evidence="5" id="KW-1185">Reference proteome</keyword>
<dbReference type="CDD" id="cd05379">
    <property type="entry name" value="CAP_bacterial"/>
    <property type="match status" value="1"/>
</dbReference>
<gene>
    <name evidence="4" type="ORF">SAMN05660297_00395</name>
</gene>
<dbReference type="PANTHER" id="PTHR31157">
    <property type="entry name" value="SCP DOMAIN-CONTAINING PROTEIN"/>
    <property type="match status" value="1"/>
</dbReference>
<accession>A0A1H9YUK5</accession>